<dbReference type="InterPro" id="IPR055411">
    <property type="entry name" value="LRR_FXL15/At3g58940/PEG3-like"/>
</dbReference>
<dbReference type="InterPro" id="IPR036047">
    <property type="entry name" value="F-box-like_dom_sf"/>
</dbReference>
<dbReference type="InterPro" id="IPR001810">
    <property type="entry name" value="F-box_dom"/>
</dbReference>
<reference evidence="3 4" key="2">
    <citation type="submission" date="2024-10" db="EMBL/GenBank/DDBJ databases">
        <authorList>
            <person name="Ryan C."/>
        </authorList>
    </citation>
    <scope>NUCLEOTIDE SEQUENCE [LARGE SCALE GENOMIC DNA]</scope>
</reference>
<evidence type="ECO:0000259" key="2">
    <source>
        <dbReference type="PROSITE" id="PS50181"/>
    </source>
</evidence>
<dbReference type="Proteomes" id="UP001497457">
    <property type="component" value="Chromosome 27b"/>
</dbReference>
<dbReference type="Gene3D" id="1.20.1280.50">
    <property type="match status" value="1"/>
</dbReference>
<dbReference type="EMBL" id="OZ075137">
    <property type="protein sequence ID" value="CAL5005844.1"/>
    <property type="molecule type" value="Genomic_DNA"/>
</dbReference>
<dbReference type="SUPFAM" id="SSF81383">
    <property type="entry name" value="F-box domain"/>
    <property type="match status" value="1"/>
</dbReference>
<protein>
    <recommendedName>
        <fullName evidence="2">F-box domain-containing protein</fullName>
    </recommendedName>
</protein>
<dbReference type="Gene3D" id="3.80.10.10">
    <property type="entry name" value="Ribonuclease Inhibitor"/>
    <property type="match status" value="1"/>
</dbReference>
<feature type="region of interest" description="Disordered" evidence="1">
    <location>
        <begin position="1"/>
        <end position="26"/>
    </location>
</feature>
<dbReference type="PROSITE" id="PS50181">
    <property type="entry name" value="FBOX"/>
    <property type="match status" value="1"/>
</dbReference>
<evidence type="ECO:0000256" key="1">
    <source>
        <dbReference type="SAM" id="MobiDB-lite"/>
    </source>
</evidence>
<sequence>MEASPPRRKQRLSSPEPAAEAATPSLDSLPPEILEHIVSCLRVRDAVRTSALSRAWRRRWESAPGLRFFWGWGSSASDAPPAAIDAALARYGCPVRDFSYWEIPDEAVAHTEEWIPALAGKGVQSLTLRFREYVRVEMHTLHPAVFSCRELTHLILHNCLLPTAPPTFSGFPKLTWLSLTMVGFDEYGERDLEAMIHMSPLLEMLELEDVWILGDVVDEWVIQAPNLRSLTFVADDDYELQIGELPSLQKANVTIRNYNSVDRDFVTLLTRFAQVRELEFHIPLAEVNVLERLSCSFQILKRLVLHTDFCNVARILSMFSLLRSAPNLQQLETKIVDSEAQNDEVDLDFFNALCTNGLFTKLKIVTVTDAPLCSNEMNFIESILSKARLLCALFVYQDDDSDHAKPSEEAVIQLTKFRRVSPKARVFFRTMDVYWRHEFSIREIVDLL</sequence>
<dbReference type="Pfam" id="PF00646">
    <property type="entry name" value="F-box"/>
    <property type="match status" value="1"/>
</dbReference>
<dbReference type="SUPFAM" id="SSF52047">
    <property type="entry name" value="RNI-like"/>
    <property type="match status" value="1"/>
</dbReference>
<feature type="compositionally biased region" description="Low complexity" evidence="1">
    <location>
        <begin position="13"/>
        <end position="22"/>
    </location>
</feature>
<feature type="domain" description="F-box" evidence="2">
    <location>
        <begin position="23"/>
        <end position="57"/>
    </location>
</feature>
<dbReference type="InterPro" id="IPR050232">
    <property type="entry name" value="FBL13/AtMIF1-like"/>
</dbReference>
<reference evidence="4" key="1">
    <citation type="submission" date="2024-06" db="EMBL/GenBank/DDBJ databases">
        <authorList>
            <person name="Ryan C."/>
        </authorList>
    </citation>
    <scope>NUCLEOTIDE SEQUENCE [LARGE SCALE GENOMIC DNA]</scope>
</reference>
<dbReference type="AlphaFoldDB" id="A0ABC9BSG0"/>
<dbReference type="InterPro" id="IPR032675">
    <property type="entry name" value="LRR_dom_sf"/>
</dbReference>
<proteinExistence type="predicted"/>
<gene>
    <name evidence="3" type="ORF">URODEC1_LOCUS67700</name>
</gene>
<evidence type="ECO:0000313" key="4">
    <source>
        <dbReference type="Proteomes" id="UP001497457"/>
    </source>
</evidence>
<name>A0ABC9BSG0_9POAL</name>
<organism evidence="3 4">
    <name type="scientific">Urochloa decumbens</name>
    <dbReference type="NCBI Taxonomy" id="240449"/>
    <lineage>
        <taxon>Eukaryota</taxon>
        <taxon>Viridiplantae</taxon>
        <taxon>Streptophyta</taxon>
        <taxon>Embryophyta</taxon>
        <taxon>Tracheophyta</taxon>
        <taxon>Spermatophyta</taxon>
        <taxon>Magnoliopsida</taxon>
        <taxon>Liliopsida</taxon>
        <taxon>Poales</taxon>
        <taxon>Poaceae</taxon>
        <taxon>PACMAD clade</taxon>
        <taxon>Panicoideae</taxon>
        <taxon>Panicodae</taxon>
        <taxon>Paniceae</taxon>
        <taxon>Melinidinae</taxon>
        <taxon>Urochloa</taxon>
    </lineage>
</organism>
<evidence type="ECO:0000313" key="3">
    <source>
        <dbReference type="EMBL" id="CAL5005844.1"/>
    </source>
</evidence>
<dbReference type="PANTHER" id="PTHR31900">
    <property type="entry name" value="F-BOX/RNI SUPERFAMILY PROTEIN-RELATED"/>
    <property type="match status" value="1"/>
</dbReference>
<dbReference type="Pfam" id="PF24758">
    <property type="entry name" value="LRR_At5g56370"/>
    <property type="match status" value="1"/>
</dbReference>
<keyword evidence="4" id="KW-1185">Reference proteome</keyword>
<dbReference type="PANTHER" id="PTHR31900:SF27">
    <property type="entry name" value="FBD DOMAIN-CONTAINING PROTEIN"/>
    <property type="match status" value="1"/>
</dbReference>
<accession>A0ABC9BSG0</accession>
<feature type="compositionally biased region" description="Basic residues" evidence="1">
    <location>
        <begin position="1"/>
        <end position="11"/>
    </location>
</feature>